<feature type="compositionally biased region" description="Low complexity" evidence="7">
    <location>
        <begin position="121"/>
        <end position="131"/>
    </location>
</feature>
<evidence type="ECO:0000256" key="7">
    <source>
        <dbReference type="SAM" id="MobiDB-lite"/>
    </source>
</evidence>
<proteinExistence type="predicted"/>
<evidence type="ECO:0000313" key="12">
    <source>
        <dbReference type="Proteomes" id="UP001224775"/>
    </source>
</evidence>
<evidence type="ECO:0000256" key="5">
    <source>
        <dbReference type="ARBA" id="ARBA00023163"/>
    </source>
</evidence>
<accession>A0AAD8XUG0</accession>
<feature type="region of interest" description="Disordered" evidence="7">
    <location>
        <begin position="652"/>
        <end position="696"/>
    </location>
</feature>
<feature type="compositionally biased region" description="Low complexity" evidence="7">
    <location>
        <begin position="481"/>
        <end position="508"/>
    </location>
</feature>
<gene>
    <name evidence="11" type="ORF">QTG54_015540</name>
</gene>
<sequence>MVSAQIDDALANLATVASALDTNEGVGAVEGGNKSPNTTMENGRTTSALSSPSVATEGDDEADRNDTNTSNGVHKMGHRFQPTQTMNQAPSVNSHSYFQRTLPFPSPGAQLTHLPPRVQNYTGHYHPYHSYGPPPTYYSHPPPQSPSSSLEQAPHHSEIAKSNVTETVSKPSEPEETSSRSRRSTANKPQLRPRHTSDDVSSAASKSASKPASKVKLSSLTMAASIAQEESNQASSSDDDNSSEETKALKKSPEYKRRASAGKWTPEEDAALRQAVNANSGRNWKKIATQLPGRSDVQCLHRWQKVLKPGLVKGPWTPQEDALVRELVHKYGHKKWSFIARQLHGRLGKQCRERWYNHLDPDIKKGGWTEEEDKIIIESHATHGNKWAIISKSLKGRTDNAIKNRWNSTLKRAVEREKKGLAPKKAATGGRKRKAETSRSPLPSSKYPKKKGKSADTMQVTNTDNDAALTLSVLASAASSTKQRTSGAAGSSSSPNSSPLSRSTGRSSFVSPSPKICQLQFYQEEEQHEVSAVSVPELYLPEYVMFAGFLAGFIFYLCVGNYQRAKKAMERQRRRRLELEEEKRALVYSPSGSMRRRKFNANGANDSPRSGFSGTSSMYTDDKGLMMGVGGVDVPGHQSHMLLGGDGIGAGGFGAATRRTNAPPPPPPPPRDLLDDYEGGNNRNFNSNASQGEMSV</sequence>
<comment type="subcellular location">
    <subcellularLocation>
        <location evidence="1">Nucleus</location>
    </subcellularLocation>
</comment>
<feature type="compositionally biased region" description="Pro residues" evidence="7">
    <location>
        <begin position="662"/>
        <end position="671"/>
    </location>
</feature>
<evidence type="ECO:0000256" key="1">
    <source>
        <dbReference type="ARBA" id="ARBA00004123"/>
    </source>
</evidence>
<evidence type="ECO:0000256" key="3">
    <source>
        <dbReference type="ARBA" id="ARBA00023015"/>
    </source>
</evidence>
<keyword evidence="8" id="KW-0472">Membrane</keyword>
<feature type="compositionally biased region" description="Pro residues" evidence="7">
    <location>
        <begin position="132"/>
        <end position="145"/>
    </location>
</feature>
<feature type="compositionally biased region" description="Polar residues" evidence="7">
    <location>
        <begin position="602"/>
        <end position="617"/>
    </location>
</feature>
<dbReference type="FunFam" id="1.10.10.60:FF:000016">
    <property type="entry name" value="Transcriptional activator Myb isoform A"/>
    <property type="match status" value="1"/>
</dbReference>
<dbReference type="PROSITE" id="PS51294">
    <property type="entry name" value="HTH_MYB"/>
    <property type="match status" value="3"/>
</dbReference>
<feature type="region of interest" description="Disordered" evidence="7">
    <location>
        <begin position="596"/>
        <end position="617"/>
    </location>
</feature>
<feature type="domain" description="Myb-like" evidence="9">
    <location>
        <begin position="256"/>
        <end position="307"/>
    </location>
</feature>
<keyword evidence="2" id="KW-0677">Repeat</keyword>
<dbReference type="FunFam" id="1.10.10.60:FF:000010">
    <property type="entry name" value="Transcriptional activator Myb isoform A"/>
    <property type="match status" value="1"/>
</dbReference>
<name>A0AAD8XUG0_9STRA</name>
<organism evidence="11 12">
    <name type="scientific">Skeletonema marinoi</name>
    <dbReference type="NCBI Taxonomy" id="267567"/>
    <lineage>
        <taxon>Eukaryota</taxon>
        <taxon>Sar</taxon>
        <taxon>Stramenopiles</taxon>
        <taxon>Ochrophyta</taxon>
        <taxon>Bacillariophyta</taxon>
        <taxon>Coscinodiscophyceae</taxon>
        <taxon>Thalassiosirophycidae</taxon>
        <taxon>Thalassiosirales</taxon>
        <taxon>Skeletonemataceae</taxon>
        <taxon>Skeletonema</taxon>
        <taxon>Skeletonema marinoi-dohrnii complex</taxon>
    </lineage>
</organism>
<feature type="compositionally biased region" description="Polar residues" evidence="7">
    <location>
        <begin position="34"/>
        <end position="54"/>
    </location>
</feature>
<evidence type="ECO:0000256" key="4">
    <source>
        <dbReference type="ARBA" id="ARBA00023125"/>
    </source>
</evidence>
<feature type="domain" description="HTH myb-type" evidence="10">
    <location>
        <begin position="262"/>
        <end position="307"/>
    </location>
</feature>
<evidence type="ECO:0000256" key="6">
    <source>
        <dbReference type="ARBA" id="ARBA00023242"/>
    </source>
</evidence>
<dbReference type="PROSITE" id="PS50090">
    <property type="entry name" value="MYB_LIKE"/>
    <property type="match status" value="3"/>
</dbReference>
<dbReference type="GO" id="GO:0000978">
    <property type="term" value="F:RNA polymerase II cis-regulatory region sequence-specific DNA binding"/>
    <property type="evidence" value="ECO:0007669"/>
    <property type="project" value="TreeGrafter"/>
</dbReference>
<dbReference type="EMBL" id="JATAAI010000045">
    <property type="protein sequence ID" value="KAK1733685.1"/>
    <property type="molecule type" value="Genomic_DNA"/>
</dbReference>
<feature type="compositionally biased region" description="Basic and acidic residues" evidence="7">
    <location>
        <begin position="244"/>
        <end position="257"/>
    </location>
</feature>
<keyword evidence="4 11" id="KW-0238">DNA-binding</keyword>
<feature type="domain" description="Myb-like" evidence="9">
    <location>
        <begin position="308"/>
        <end position="359"/>
    </location>
</feature>
<keyword evidence="3" id="KW-0805">Transcription regulation</keyword>
<feature type="compositionally biased region" description="Polar residues" evidence="7">
    <location>
        <begin position="81"/>
        <end position="99"/>
    </location>
</feature>
<feature type="compositionally biased region" description="Polar residues" evidence="7">
    <location>
        <begin position="681"/>
        <end position="696"/>
    </location>
</feature>
<feature type="domain" description="Myb-like" evidence="9">
    <location>
        <begin position="360"/>
        <end position="410"/>
    </location>
</feature>
<dbReference type="CDD" id="cd00167">
    <property type="entry name" value="SANT"/>
    <property type="match status" value="3"/>
</dbReference>
<dbReference type="InterPro" id="IPR009057">
    <property type="entry name" value="Homeodomain-like_sf"/>
</dbReference>
<keyword evidence="8" id="KW-0812">Transmembrane</keyword>
<dbReference type="InterPro" id="IPR017930">
    <property type="entry name" value="Myb_dom"/>
</dbReference>
<feature type="region of interest" description="Disordered" evidence="7">
    <location>
        <begin position="410"/>
        <end position="457"/>
    </location>
</feature>
<keyword evidence="8" id="KW-1133">Transmembrane helix</keyword>
<evidence type="ECO:0000259" key="10">
    <source>
        <dbReference type="PROSITE" id="PS51294"/>
    </source>
</evidence>
<dbReference type="AlphaFoldDB" id="A0AAD8XUG0"/>
<keyword evidence="6" id="KW-0539">Nucleus</keyword>
<evidence type="ECO:0000256" key="8">
    <source>
        <dbReference type="SAM" id="Phobius"/>
    </source>
</evidence>
<dbReference type="Proteomes" id="UP001224775">
    <property type="component" value="Unassembled WGS sequence"/>
</dbReference>
<evidence type="ECO:0000259" key="9">
    <source>
        <dbReference type="PROSITE" id="PS50090"/>
    </source>
</evidence>
<feature type="domain" description="HTH myb-type" evidence="10">
    <location>
        <begin position="364"/>
        <end position="414"/>
    </location>
</feature>
<dbReference type="Pfam" id="PF00249">
    <property type="entry name" value="Myb_DNA-binding"/>
    <property type="match status" value="1"/>
</dbReference>
<dbReference type="Pfam" id="PF13921">
    <property type="entry name" value="Myb_DNA-bind_6"/>
    <property type="match status" value="1"/>
</dbReference>
<dbReference type="GO" id="GO:0001006">
    <property type="term" value="F:RNA polymerase III type 3 promoter sequence-specific DNA binding"/>
    <property type="evidence" value="ECO:0007669"/>
    <property type="project" value="TreeGrafter"/>
</dbReference>
<feature type="transmembrane region" description="Helical" evidence="8">
    <location>
        <begin position="543"/>
        <end position="562"/>
    </location>
</feature>
<feature type="region of interest" description="Disordered" evidence="7">
    <location>
        <begin position="25"/>
        <end position="268"/>
    </location>
</feature>
<dbReference type="PANTHER" id="PTHR46621:SF1">
    <property type="entry name" value="SNRNA-ACTIVATING PROTEIN COMPLEX SUBUNIT 4"/>
    <property type="match status" value="1"/>
</dbReference>
<dbReference type="GO" id="GO:0019185">
    <property type="term" value="C:snRNA-activating protein complex"/>
    <property type="evidence" value="ECO:0007669"/>
    <property type="project" value="TreeGrafter"/>
</dbReference>
<dbReference type="SUPFAM" id="SSF46689">
    <property type="entry name" value="Homeodomain-like"/>
    <property type="match status" value="2"/>
</dbReference>
<dbReference type="Gene3D" id="1.10.10.60">
    <property type="entry name" value="Homeodomain-like"/>
    <property type="match status" value="3"/>
</dbReference>
<dbReference type="InterPro" id="IPR051575">
    <property type="entry name" value="Myb-like_DNA-bd"/>
</dbReference>
<dbReference type="GO" id="GO:0042795">
    <property type="term" value="P:snRNA transcription by RNA polymerase II"/>
    <property type="evidence" value="ECO:0007669"/>
    <property type="project" value="TreeGrafter"/>
</dbReference>
<reference evidence="11" key="1">
    <citation type="submission" date="2023-06" db="EMBL/GenBank/DDBJ databases">
        <title>Survivors Of The Sea: Transcriptome response of Skeletonema marinoi to long-term dormancy.</title>
        <authorList>
            <person name="Pinder M.I.M."/>
            <person name="Kourtchenko O."/>
            <person name="Robertson E.K."/>
            <person name="Larsson T."/>
            <person name="Maumus F."/>
            <person name="Osuna-Cruz C.M."/>
            <person name="Vancaester E."/>
            <person name="Stenow R."/>
            <person name="Vandepoele K."/>
            <person name="Ploug H."/>
            <person name="Bruchert V."/>
            <person name="Godhe A."/>
            <person name="Topel M."/>
        </authorList>
    </citation>
    <scope>NUCLEOTIDE SEQUENCE</scope>
    <source>
        <strain evidence="11">R05AC</strain>
    </source>
</reference>
<dbReference type="PANTHER" id="PTHR46621">
    <property type="entry name" value="SNRNA-ACTIVATING PROTEIN COMPLEX SUBUNIT 4"/>
    <property type="match status" value="1"/>
</dbReference>
<dbReference type="GO" id="GO:0005634">
    <property type="term" value="C:nucleus"/>
    <property type="evidence" value="ECO:0007669"/>
    <property type="project" value="UniProtKB-SubCell"/>
</dbReference>
<feature type="region of interest" description="Disordered" evidence="7">
    <location>
        <begin position="481"/>
        <end position="511"/>
    </location>
</feature>
<evidence type="ECO:0000256" key="2">
    <source>
        <dbReference type="ARBA" id="ARBA00022737"/>
    </source>
</evidence>
<dbReference type="SMART" id="SM00717">
    <property type="entry name" value="SANT"/>
    <property type="match status" value="3"/>
</dbReference>
<dbReference type="GO" id="GO:0042796">
    <property type="term" value="P:snRNA transcription by RNA polymerase III"/>
    <property type="evidence" value="ECO:0007669"/>
    <property type="project" value="TreeGrafter"/>
</dbReference>
<dbReference type="InterPro" id="IPR001005">
    <property type="entry name" value="SANT/Myb"/>
</dbReference>
<feature type="domain" description="HTH myb-type" evidence="10">
    <location>
        <begin position="308"/>
        <end position="363"/>
    </location>
</feature>
<keyword evidence="5" id="KW-0804">Transcription</keyword>
<feature type="compositionally biased region" description="Low complexity" evidence="7">
    <location>
        <begin position="199"/>
        <end position="236"/>
    </location>
</feature>
<keyword evidence="12" id="KW-1185">Reference proteome</keyword>
<evidence type="ECO:0000313" key="11">
    <source>
        <dbReference type="EMBL" id="KAK1733685.1"/>
    </source>
</evidence>
<protein>
    <submittedName>
        <fullName evidence="11">SANT/Myb-like DNA-binding domain-containing protein</fullName>
    </submittedName>
</protein>
<comment type="caution">
    <text evidence="11">The sequence shown here is derived from an EMBL/GenBank/DDBJ whole genome shotgun (WGS) entry which is preliminary data.</text>
</comment>